<proteinExistence type="predicted"/>
<dbReference type="Gene3D" id="3.60.40.10">
    <property type="entry name" value="PPM-type phosphatase domain"/>
    <property type="match status" value="1"/>
</dbReference>
<dbReference type="RefSeq" id="WP_212950555.1">
    <property type="nucleotide sequence ID" value="NZ_BORW01000015.1"/>
</dbReference>
<dbReference type="EMBL" id="BORW01000015">
    <property type="protein sequence ID" value="GIO68158.1"/>
    <property type="molecule type" value="Genomic_DNA"/>
</dbReference>
<dbReference type="Pfam" id="PF13672">
    <property type="entry name" value="PP2C_2"/>
    <property type="match status" value="1"/>
</dbReference>
<organism evidence="2 3">
    <name type="scientific">Paenibacillus cookii</name>
    <dbReference type="NCBI Taxonomy" id="157839"/>
    <lineage>
        <taxon>Bacteria</taxon>
        <taxon>Bacillati</taxon>
        <taxon>Bacillota</taxon>
        <taxon>Bacilli</taxon>
        <taxon>Bacillales</taxon>
        <taxon>Paenibacillaceae</taxon>
        <taxon>Paenibacillus</taxon>
    </lineage>
</organism>
<reference evidence="2 3" key="1">
    <citation type="submission" date="2021-03" db="EMBL/GenBank/DDBJ databases">
        <title>Antimicrobial resistance genes in bacteria isolated from Japanese honey, and their potential for conferring macrolide and lincosamide resistance in the American foulbrood pathogen Paenibacillus larvae.</title>
        <authorList>
            <person name="Okamoto M."/>
            <person name="Kumagai M."/>
            <person name="Kanamori H."/>
            <person name="Takamatsu D."/>
        </authorList>
    </citation>
    <scope>NUCLEOTIDE SEQUENCE [LARGE SCALE GENOMIC DNA]</scope>
    <source>
        <strain evidence="2 3">J21TS3</strain>
    </source>
</reference>
<dbReference type="Proteomes" id="UP000680638">
    <property type="component" value="Unassembled WGS sequence"/>
</dbReference>
<dbReference type="InterPro" id="IPR036457">
    <property type="entry name" value="PPM-type-like_dom_sf"/>
</dbReference>
<protein>
    <submittedName>
        <fullName evidence="2">Serine/threonine protein phosphatase</fullName>
    </submittedName>
</protein>
<evidence type="ECO:0000313" key="2">
    <source>
        <dbReference type="EMBL" id="GIO68158.1"/>
    </source>
</evidence>
<sequence length="293" mass="33270">MDIHHISIQGVGEWNEDAVIWHPDARIFGVIDGATSLIPYRGPHGETGGRLASQLIKRHFEQLPADETRNLETFAKEANLKLGEEMRASGIRTDRKSELWTAAMAAIRIHEHHIEYVQAGDCMVIALYRDGSIRTLTRDQVAQIGEASLAVWKQGIEEGIHTKAELWERVKPRLLQNKEKMNTFEGYSVINGLPEAENFLEYGKINRIGLAGLLLVTDGLFYPEPWPLQDDETGNPEEKLLRQVAAEGLESYAKWLLALEQDDPECIRYPRFKSSDDKTGIWITFKENSKDFT</sequence>
<dbReference type="SUPFAM" id="SSF81606">
    <property type="entry name" value="PP2C-like"/>
    <property type="match status" value="1"/>
</dbReference>
<accession>A0ABQ4LYE3</accession>
<evidence type="ECO:0000313" key="3">
    <source>
        <dbReference type="Proteomes" id="UP000680638"/>
    </source>
</evidence>
<keyword evidence="3" id="KW-1185">Reference proteome</keyword>
<dbReference type="InterPro" id="IPR001932">
    <property type="entry name" value="PPM-type_phosphatase-like_dom"/>
</dbReference>
<feature type="domain" description="PPM-type phosphatase" evidence="1">
    <location>
        <begin position="11"/>
        <end position="221"/>
    </location>
</feature>
<evidence type="ECO:0000259" key="1">
    <source>
        <dbReference type="Pfam" id="PF13672"/>
    </source>
</evidence>
<name>A0ABQ4LYE3_9BACL</name>
<gene>
    <name evidence="2" type="ORF">J21TS3_29790</name>
</gene>
<comment type="caution">
    <text evidence="2">The sequence shown here is derived from an EMBL/GenBank/DDBJ whole genome shotgun (WGS) entry which is preliminary data.</text>
</comment>